<keyword evidence="1" id="KW-0472">Membrane</keyword>
<keyword evidence="1" id="KW-1133">Transmembrane helix</keyword>
<dbReference type="RefSeq" id="WP_126914031.1">
    <property type="nucleotide sequence ID" value="NZ_CP034587.1"/>
</dbReference>
<evidence type="ECO:0000256" key="1">
    <source>
        <dbReference type="SAM" id="Phobius"/>
    </source>
</evidence>
<organism evidence="2 3">
    <name type="scientific">Streptomyces luteoverticillatus</name>
    <name type="common">Streptoverticillium luteoverticillatus</name>
    <dbReference type="NCBI Taxonomy" id="66425"/>
    <lineage>
        <taxon>Bacteria</taxon>
        <taxon>Bacillati</taxon>
        <taxon>Actinomycetota</taxon>
        <taxon>Actinomycetes</taxon>
        <taxon>Kitasatosporales</taxon>
        <taxon>Streptomycetaceae</taxon>
        <taxon>Streptomyces</taxon>
    </lineage>
</organism>
<reference evidence="2 3" key="1">
    <citation type="submission" date="2018-12" db="EMBL/GenBank/DDBJ databases">
        <title>The whole draft genome of Streptomyce luteoverticillatus CGMCC 15060.</title>
        <authorList>
            <person name="Feng Z."/>
            <person name="Chen G."/>
            <person name="Zhang J."/>
            <person name="Zhu H."/>
            <person name="Yu X."/>
            <person name="Zhang W."/>
            <person name="Zhang X."/>
        </authorList>
    </citation>
    <scope>NUCLEOTIDE SEQUENCE [LARGE SCALE GENOMIC DNA]</scope>
    <source>
        <strain evidence="2 3">CGMCC 15060</strain>
    </source>
</reference>
<evidence type="ECO:0000313" key="2">
    <source>
        <dbReference type="EMBL" id="AZQ71475.1"/>
    </source>
</evidence>
<sequence>MMKRIARCVFGYVLTNAVVWTAVQALVPGALGEPALWRRPFRDLILSCLAPGTLILVGIPSILIALLIGIIRTRLDQAEIRFLALFLLVLPTWWFFFANTPVLLWSQLVVQAVFALAVMPVRLVPRWSGE</sequence>
<keyword evidence="3" id="KW-1185">Reference proteome</keyword>
<keyword evidence="1" id="KW-0812">Transmembrane</keyword>
<evidence type="ECO:0000313" key="3">
    <source>
        <dbReference type="Proteomes" id="UP000267900"/>
    </source>
</evidence>
<dbReference type="EMBL" id="CP034587">
    <property type="protein sequence ID" value="AZQ71475.1"/>
    <property type="molecule type" value="Genomic_DNA"/>
</dbReference>
<name>A0A3S9PGM9_STRLT</name>
<dbReference type="Proteomes" id="UP000267900">
    <property type="component" value="Chromosome"/>
</dbReference>
<proteinExistence type="predicted"/>
<feature type="transmembrane region" description="Helical" evidence="1">
    <location>
        <begin position="44"/>
        <end position="68"/>
    </location>
</feature>
<feature type="transmembrane region" description="Helical" evidence="1">
    <location>
        <begin position="103"/>
        <end position="124"/>
    </location>
</feature>
<dbReference type="AlphaFoldDB" id="A0A3S9PGM9"/>
<gene>
    <name evidence="2" type="ORF">EKH77_09885</name>
</gene>
<accession>A0A3S9PGM9</accession>
<feature type="transmembrane region" description="Helical" evidence="1">
    <location>
        <begin position="80"/>
        <end position="97"/>
    </location>
</feature>
<protein>
    <submittedName>
        <fullName evidence="2">Uncharacterized protein</fullName>
    </submittedName>
</protein>